<protein>
    <submittedName>
        <fullName evidence="7">Interleukin 22 receptor subunit alpha 2</fullName>
    </submittedName>
</protein>
<evidence type="ECO:0000256" key="2">
    <source>
        <dbReference type="ARBA" id="ARBA00022729"/>
    </source>
</evidence>
<dbReference type="FunFam" id="2.60.40.10:FF:000348">
    <property type="entry name" value="Interleukin 20 receptor subunit alpha"/>
    <property type="match status" value="1"/>
</dbReference>
<dbReference type="AlphaFoldDB" id="A0A5F9D665"/>
<evidence type="ECO:0000313" key="7">
    <source>
        <dbReference type="Ensembl" id="ENSOCUP00000040786.1"/>
    </source>
</evidence>
<keyword evidence="4" id="KW-0675">Receptor</keyword>
<dbReference type="InterPro" id="IPR036116">
    <property type="entry name" value="FN3_sf"/>
</dbReference>
<dbReference type="Pfam" id="PF01108">
    <property type="entry name" value="Tissue_fac"/>
    <property type="match status" value="1"/>
</dbReference>
<proteinExistence type="inferred from homology"/>
<evidence type="ECO:0000256" key="5">
    <source>
        <dbReference type="SAM" id="SignalP"/>
    </source>
</evidence>
<dbReference type="GO" id="GO:0004896">
    <property type="term" value="F:cytokine receptor activity"/>
    <property type="evidence" value="ECO:0007669"/>
    <property type="project" value="TreeGrafter"/>
</dbReference>
<feature type="chain" id="PRO_5023803134" evidence="5">
    <location>
        <begin position="23"/>
        <end position="130"/>
    </location>
</feature>
<evidence type="ECO:0000256" key="4">
    <source>
        <dbReference type="ARBA" id="ARBA00023170"/>
    </source>
</evidence>
<evidence type="ECO:0000259" key="6">
    <source>
        <dbReference type="Pfam" id="PF01108"/>
    </source>
</evidence>
<dbReference type="InterPro" id="IPR013783">
    <property type="entry name" value="Ig-like_fold"/>
</dbReference>
<feature type="signal peptide" evidence="5">
    <location>
        <begin position="1"/>
        <end position="22"/>
    </location>
</feature>
<keyword evidence="2 5" id="KW-0732">Signal</keyword>
<dbReference type="PANTHER" id="PTHR20859">
    <property type="entry name" value="INTERFERON/INTERLEUKIN RECEPTOR"/>
    <property type="match status" value="1"/>
</dbReference>
<comment type="similarity">
    <text evidence="1">Belongs to the type II cytokine receptor family.</text>
</comment>
<evidence type="ECO:0000256" key="3">
    <source>
        <dbReference type="ARBA" id="ARBA00023157"/>
    </source>
</evidence>
<name>A0A5F9D665_RABIT</name>
<reference evidence="7" key="3">
    <citation type="submission" date="2025-09" db="UniProtKB">
        <authorList>
            <consortium name="Ensembl"/>
        </authorList>
    </citation>
    <scope>IDENTIFICATION</scope>
    <source>
        <strain evidence="7">Thorbecke</strain>
    </source>
</reference>
<reference evidence="7 8" key="1">
    <citation type="journal article" date="2011" name="Nature">
        <title>A high-resolution map of human evolutionary constraint using 29 mammals.</title>
        <authorList>
            <person name="Lindblad-Toh K."/>
            <person name="Garber M."/>
            <person name="Zuk O."/>
            <person name="Lin M.F."/>
            <person name="Parker B.J."/>
            <person name="Washietl S."/>
            <person name="Kheradpour P."/>
            <person name="Ernst J."/>
            <person name="Jordan G."/>
            <person name="Mauceli E."/>
            <person name="Ward L.D."/>
            <person name="Lowe C.B."/>
            <person name="Holloway A.K."/>
            <person name="Clamp M."/>
            <person name="Gnerre S."/>
            <person name="Alfoldi J."/>
            <person name="Beal K."/>
            <person name="Chang J."/>
            <person name="Clawson H."/>
            <person name="Cuff J."/>
            <person name="Di Palma F."/>
            <person name="Fitzgerald S."/>
            <person name="Flicek P."/>
            <person name="Guttman M."/>
            <person name="Hubisz M.J."/>
            <person name="Jaffe D.B."/>
            <person name="Jungreis I."/>
            <person name="Kent W.J."/>
            <person name="Kostka D."/>
            <person name="Lara M."/>
            <person name="Martins A.L."/>
            <person name="Massingham T."/>
            <person name="Moltke I."/>
            <person name="Raney B.J."/>
            <person name="Rasmussen M.D."/>
            <person name="Robinson J."/>
            <person name="Stark A."/>
            <person name="Vilella A.J."/>
            <person name="Wen J."/>
            <person name="Xie X."/>
            <person name="Zody M.C."/>
            <person name="Baldwin J."/>
            <person name="Bloom T."/>
            <person name="Chin C.W."/>
            <person name="Heiman D."/>
            <person name="Nicol R."/>
            <person name="Nusbaum C."/>
            <person name="Young S."/>
            <person name="Wilkinson J."/>
            <person name="Worley K.C."/>
            <person name="Kovar C.L."/>
            <person name="Muzny D.M."/>
            <person name="Gibbs R.A."/>
            <person name="Cree A."/>
            <person name="Dihn H.H."/>
            <person name="Fowler G."/>
            <person name="Jhangiani S."/>
            <person name="Joshi V."/>
            <person name="Lee S."/>
            <person name="Lewis L.R."/>
            <person name="Nazareth L.V."/>
            <person name="Okwuonu G."/>
            <person name="Santibanez J."/>
            <person name="Warren W.C."/>
            <person name="Mardis E.R."/>
            <person name="Weinstock G.M."/>
            <person name="Wilson R.K."/>
            <person name="Delehaunty K."/>
            <person name="Dooling D."/>
            <person name="Fronik C."/>
            <person name="Fulton L."/>
            <person name="Fulton B."/>
            <person name="Graves T."/>
            <person name="Minx P."/>
            <person name="Sodergren E."/>
            <person name="Birney E."/>
            <person name="Margulies E.H."/>
            <person name="Herrero J."/>
            <person name="Green E.D."/>
            <person name="Haussler D."/>
            <person name="Siepel A."/>
            <person name="Goldman N."/>
            <person name="Pollard K.S."/>
            <person name="Pedersen J.S."/>
            <person name="Lander E.S."/>
            <person name="Kellis M."/>
        </authorList>
    </citation>
    <scope>NUCLEOTIDE SEQUENCE [LARGE SCALE GENOMIC DNA]</scope>
    <source>
        <strain evidence="7 8">Thorbecke inbred</strain>
    </source>
</reference>
<evidence type="ECO:0000256" key="1">
    <source>
        <dbReference type="ARBA" id="ARBA00005399"/>
    </source>
</evidence>
<keyword evidence="3" id="KW-1015">Disulfide bond</keyword>
<dbReference type="PANTHER" id="PTHR20859:SF51">
    <property type="entry name" value="INTERLEUKIN-22 RECEPTOR SUBUNIT ALPHA-2"/>
    <property type="match status" value="1"/>
</dbReference>
<dbReference type="Proteomes" id="UP000001811">
    <property type="component" value="Chromosome 12"/>
</dbReference>
<reference evidence="7" key="2">
    <citation type="submission" date="2025-08" db="UniProtKB">
        <authorList>
            <consortium name="Ensembl"/>
        </authorList>
    </citation>
    <scope>IDENTIFICATION</scope>
    <source>
        <strain evidence="7">Thorbecke</strain>
    </source>
</reference>
<dbReference type="InterPro" id="IPR003961">
    <property type="entry name" value="FN3_dom"/>
</dbReference>
<dbReference type="SUPFAM" id="SSF49265">
    <property type="entry name" value="Fibronectin type III"/>
    <property type="match status" value="1"/>
</dbReference>
<keyword evidence="8" id="KW-1185">Reference proteome</keyword>
<gene>
    <name evidence="7" type="primary">IL22RA2</name>
</gene>
<dbReference type="EMBL" id="AAGW02028657">
    <property type="status" value="NOT_ANNOTATED_CDS"/>
    <property type="molecule type" value="Genomic_DNA"/>
</dbReference>
<sequence>MMPKHCFLGLLIHFFLTGIGGSQPVHGSLKPQKVQFKSKNFHNVLHWQPGRMCVGNSNVYFVQHKMYGQSEWKDKQDCWGIRELFCDLTNETSHLQEPYYGRVQAACPGSHSDWGMSQRFTPLWERTKDL</sequence>
<evidence type="ECO:0000313" key="8">
    <source>
        <dbReference type="Proteomes" id="UP000001811"/>
    </source>
</evidence>
<accession>A0A5F9D665</accession>
<dbReference type="Bgee" id="ENSOCUG00000022021">
    <property type="expression patterns" value="Expressed in zone of skin and 4 other cell types or tissues"/>
</dbReference>
<organism evidence="7 8">
    <name type="scientific">Oryctolagus cuniculus</name>
    <name type="common">Rabbit</name>
    <dbReference type="NCBI Taxonomy" id="9986"/>
    <lineage>
        <taxon>Eukaryota</taxon>
        <taxon>Metazoa</taxon>
        <taxon>Chordata</taxon>
        <taxon>Craniata</taxon>
        <taxon>Vertebrata</taxon>
        <taxon>Euteleostomi</taxon>
        <taxon>Mammalia</taxon>
        <taxon>Eutheria</taxon>
        <taxon>Euarchontoglires</taxon>
        <taxon>Glires</taxon>
        <taxon>Lagomorpha</taxon>
        <taxon>Leporidae</taxon>
        <taxon>Oryctolagus</taxon>
    </lineage>
</organism>
<dbReference type="Gene3D" id="2.60.40.10">
    <property type="entry name" value="Immunoglobulins"/>
    <property type="match status" value="1"/>
</dbReference>
<dbReference type="GO" id="GO:0005886">
    <property type="term" value="C:plasma membrane"/>
    <property type="evidence" value="ECO:0007669"/>
    <property type="project" value="TreeGrafter"/>
</dbReference>
<dbReference type="GeneTree" id="ENSGT00940000161124"/>
<dbReference type="InterPro" id="IPR050650">
    <property type="entry name" value="Type-II_Cytokine-TF_Rcpt"/>
</dbReference>
<feature type="domain" description="Fibronectin type-III" evidence="6">
    <location>
        <begin position="8"/>
        <end position="114"/>
    </location>
</feature>
<dbReference type="Ensembl" id="ENSOCUT00000060145.1">
    <property type="protein sequence ID" value="ENSOCUP00000040786.1"/>
    <property type="gene ID" value="ENSOCUG00000022021.3"/>
</dbReference>